<evidence type="ECO:0000313" key="6">
    <source>
        <dbReference type="EMBL" id="QLK27328.1"/>
    </source>
</evidence>
<gene>
    <name evidence="6" type="ORF">HYG81_06930</name>
</gene>
<accession>A0A7D6H8B1</accession>
<feature type="transmembrane region" description="Helical" evidence="5">
    <location>
        <begin position="68"/>
        <end position="88"/>
    </location>
</feature>
<dbReference type="InterPro" id="IPR007318">
    <property type="entry name" value="Phopholipid_MeTrfase"/>
</dbReference>
<dbReference type="Pfam" id="PF04191">
    <property type="entry name" value="PEMT"/>
    <property type="match status" value="1"/>
</dbReference>
<dbReference type="Proteomes" id="UP000510869">
    <property type="component" value="Chromosome"/>
</dbReference>
<dbReference type="Gene3D" id="1.20.120.1630">
    <property type="match status" value="1"/>
</dbReference>
<evidence type="ECO:0000256" key="4">
    <source>
        <dbReference type="ARBA" id="ARBA00023136"/>
    </source>
</evidence>
<reference evidence="6 7" key="1">
    <citation type="submission" date="2020-07" db="EMBL/GenBank/DDBJ databases">
        <title>Natrinema (YPL30) sp. nov. and Haloterrigena xxxxxx (YPL8) sp. nov., isolated from a salt mine.</title>
        <authorList>
            <person name="Cui H."/>
        </authorList>
    </citation>
    <scope>NUCLEOTIDE SEQUENCE [LARGE SCALE GENOMIC DNA]</scope>
    <source>
        <strain evidence="6 7">YPL13</strain>
    </source>
</reference>
<evidence type="ECO:0000256" key="3">
    <source>
        <dbReference type="ARBA" id="ARBA00022989"/>
    </source>
</evidence>
<sequence length="226" mass="24410">MIRYVSPPVDDDRTADGGESVTVLGSVSPTTAAFVAGLVLVLANLTGIVASALGIAEYWPPGERGWQFYAHWGISQLLNAILFALAYLDWNSLGLPRVTAFVAGATLFGGGFAVALAAGYDLGVEETKGLSGELRTGGWYRYSRNPQYVGYIAATVGFAVLANSTLVAVVCALFLGWWLALPFAEEPWLRERYGEEYERYAERVPRFVGLRTVRAIAETDGVSTSR</sequence>
<dbReference type="EMBL" id="CP059154">
    <property type="protein sequence ID" value="QLK27328.1"/>
    <property type="molecule type" value="Genomic_DNA"/>
</dbReference>
<keyword evidence="7" id="KW-1185">Reference proteome</keyword>
<protein>
    <recommendedName>
        <fullName evidence="8">Isoprenylcysteine carboxylmethyltransferase family protein</fullName>
    </recommendedName>
</protein>
<evidence type="ECO:0008006" key="8">
    <source>
        <dbReference type="Google" id="ProtNLM"/>
    </source>
</evidence>
<proteinExistence type="predicted"/>
<feature type="transmembrane region" description="Helical" evidence="5">
    <location>
        <begin position="100"/>
        <end position="120"/>
    </location>
</feature>
<dbReference type="GO" id="GO:0012505">
    <property type="term" value="C:endomembrane system"/>
    <property type="evidence" value="ECO:0007669"/>
    <property type="project" value="UniProtKB-SubCell"/>
</dbReference>
<keyword evidence="4 5" id="KW-0472">Membrane</keyword>
<feature type="transmembrane region" description="Helical" evidence="5">
    <location>
        <begin position="32"/>
        <end position="56"/>
    </location>
</feature>
<dbReference type="AlphaFoldDB" id="A0A7D6H8B1"/>
<evidence type="ECO:0000256" key="2">
    <source>
        <dbReference type="ARBA" id="ARBA00022692"/>
    </source>
</evidence>
<comment type="subcellular location">
    <subcellularLocation>
        <location evidence="1">Endomembrane system</location>
        <topology evidence="1">Multi-pass membrane protein</topology>
    </subcellularLocation>
</comment>
<feature type="transmembrane region" description="Helical" evidence="5">
    <location>
        <begin position="148"/>
        <end position="180"/>
    </location>
</feature>
<evidence type="ECO:0000313" key="7">
    <source>
        <dbReference type="Proteomes" id="UP000510869"/>
    </source>
</evidence>
<keyword evidence="2 5" id="KW-0812">Transmembrane</keyword>
<keyword evidence="3 5" id="KW-1133">Transmembrane helix</keyword>
<organism evidence="6 7">
    <name type="scientific">Natrinema zhouii</name>
    <dbReference type="NCBI Taxonomy" id="1710539"/>
    <lineage>
        <taxon>Archaea</taxon>
        <taxon>Methanobacteriati</taxon>
        <taxon>Methanobacteriota</taxon>
        <taxon>Stenosarchaea group</taxon>
        <taxon>Halobacteria</taxon>
        <taxon>Halobacteriales</taxon>
        <taxon>Natrialbaceae</taxon>
        <taxon>Natrinema</taxon>
    </lineage>
</organism>
<dbReference type="OrthoDB" id="148346at2157"/>
<dbReference type="KEGG" id="nay:HYG81_06930"/>
<name>A0A7D6H8B1_9EURY</name>
<evidence type="ECO:0000256" key="5">
    <source>
        <dbReference type="SAM" id="Phobius"/>
    </source>
</evidence>
<evidence type="ECO:0000256" key="1">
    <source>
        <dbReference type="ARBA" id="ARBA00004127"/>
    </source>
</evidence>